<dbReference type="Pfam" id="PF00176">
    <property type="entry name" value="SNF2-rel_dom"/>
    <property type="match status" value="1"/>
</dbReference>
<dbReference type="eggNOG" id="COG0553">
    <property type="taxonomic scope" value="Bacteria"/>
</dbReference>
<dbReference type="Gene3D" id="3.40.50.300">
    <property type="entry name" value="P-loop containing nucleotide triphosphate hydrolases"/>
    <property type="match status" value="1"/>
</dbReference>
<dbReference type="Pfam" id="PF00271">
    <property type="entry name" value="Helicase_C"/>
    <property type="match status" value="1"/>
</dbReference>
<dbReference type="EMBL" id="ACJN02000001">
    <property type="protein sequence ID" value="EFI36222.1"/>
    <property type="molecule type" value="Genomic_DNA"/>
</dbReference>
<dbReference type="InterPro" id="IPR027417">
    <property type="entry name" value="P-loop_NTPase"/>
</dbReference>
<gene>
    <name evidence="4" type="ORF">Dthio_PD3679</name>
</gene>
<evidence type="ECO:0000313" key="4">
    <source>
        <dbReference type="EMBL" id="EFI36222.1"/>
    </source>
</evidence>
<evidence type="ECO:0000259" key="3">
    <source>
        <dbReference type="PROSITE" id="PS51194"/>
    </source>
</evidence>
<dbReference type="RefSeq" id="WP_008869344.1">
    <property type="nucleotide sequence ID" value="NZ_ACJN02000001.1"/>
</dbReference>
<feature type="domain" description="Helicase C-terminal" evidence="3">
    <location>
        <begin position="1221"/>
        <end position="1371"/>
    </location>
</feature>
<dbReference type="Proteomes" id="UP000005496">
    <property type="component" value="Unassembled WGS sequence"/>
</dbReference>
<dbReference type="OrthoDB" id="18878at2"/>
<feature type="domain" description="Helicase ATP-binding" evidence="2">
    <location>
        <begin position="942"/>
        <end position="1098"/>
    </location>
</feature>
<dbReference type="SMART" id="SM00487">
    <property type="entry name" value="DEXDc"/>
    <property type="match status" value="1"/>
</dbReference>
<dbReference type="InterPro" id="IPR038718">
    <property type="entry name" value="SNF2-like_sf"/>
</dbReference>
<dbReference type="PANTHER" id="PTHR10799">
    <property type="entry name" value="SNF2/RAD54 HELICASE FAMILY"/>
    <property type="match status" value="1"/>
</dbReference>
<organism evidence="4 5">
    <name type="scientific">Desulfonatronospira thiodismutans ASO3-1</name>
    <dbReference type="NCBI Taxonomy" id="555779"/>
    <lineage>
        <taxon>Bacteria</taxon>
        <taxon>Pseudomonadati</taxon>
        <taxon>Thermodesulfobacteriota</taxon>
        <taxon>Desulfovibrionia</taxon>
        <taxon>Desulfovibrionales</taxon>
        <taxon>Desulfonatronovibrionaceae</taxon>
        <taxon>Desulfonatronospira</taxon>
    </lineage>
</organism>
<dbReference type="InterPro" id="IPR014001">
    <property type="entry name" value="Helicase_ATP-bd"/>
</dbReference>
<name>D6SK19_9BACT</name>
<dbReference type="CDD" id="cd18793">
    <property type="entry name" value="SF2_C_SNF"/>
    <property type="match status" value="1"/>
</dbReference>
<dbReference type="InterPro" id="IPR001650">
    <property type="entry name" value="Helicase_C-like"/>
</dbReference>
<sequence>MDKLLSKIEELSPVESKILHICALAAPVSSSDAIHFLLQLSHALLPGHLKKDPLALQPYLVKLQKGGFLDADLELSPGIREVVSRQAAREPDFKKISKAIKDKWPRFHSSFYSPKGVRYDLAARDLRLDVLSGDTDAFMADLRYYYQHVFYDDTTRPSPLFSICANPFDPLWMKTLPAVIQDAMLEELLFLFSVRGINPGSEVVDYASEYVTQKIVSSFSALKQKFILCTVSLMSADLAQARKQISGLGFERLESMGKGWISFLKGEDDRATDLFAKALKDLRQGYRSKKIFFSDSSGQVYLLSLLRKQSPKSLKQLRTLLGDLDNQVNQNSRDVLKPALYGLQAILHYIDMKEEAALEKLGNMPSHPDLITGFTCNLARYWIKNKLTPTQQKEVRSILDRAMDCGFHWMSIEAGSLLMATHPKVLEQKERDYIQDIVRQTGIRPMSDLVQPVEKWKMALQALQKAADEQGDTGKKQRLVWLVSIEHGQLQRLQPKLQNQTAKGAWTKGRNVALKVLFYQSGGLDYLSSHDQRLITSLNKYFDGYRSNWFEFKLDQALPMLVGHPRVFLENDLNTPVEFVRGEPEISVVKSGQGYKLSMTPDLRQHAQVAVQETPYRYRVVQASDAHRRLAGVLGSKGVKVPGQGRGELLKTISAISGMVTIHSDLPEQTGDIPEVAGDAVPCFRIYPAGSGFKADMVVRPFGDAGPFVRPGQGRAALMAEVRNKRMLARRDLELEASKAAAVEAACPSLEEFEGRDNLWIIEDPAGCLDLLSELKDLQEQDMVRVLWPEGEKMRIARKVNLDDLELELTSRQEWFEVDGQISVDQETVLKLKDLLKSFEEQDVRFVSLDDKSYVALTGKLRRRLGEMGQLAEVGKDGIRLPAHSILALEDLDREAGSFKGDKAWSSRKQEIRQALSASPAPPSTLRADLRPYQEEGYQWLSRMASMGLGACLADDMGLGKTLQALAVILERASKGPTLVVAPTSVCPNWLSESARFAPTLKPLLYYGKDRQGQLAQAGPFDLIVCSYALLMQDAQHLSRVDWQSVVLDEAQAIKNWSAKRTQAAMNLSAGFRMATTGTPIENNLTELWTLFRFLNPGLLGARKKFNEKFVLPIQKQENSERKKTLKRIIQPFILRRVKSQVLEELPSRTEVTLKVSLSPEETAMYEAMRMQALENLEQVSEQGGARNLRILTELTRLRQFCCHPRMVVPESRVPGSKLDLLQEIITELLANKHKALVFSQFVKHLALVRERLEAMGIEYRYLDGSTPGHVREQEIQAFQEGRGDLFLISLKAGGLGLNLTAADYVIHLDPWWNPAVEDQATDRSHRIGQENPVTVYRLVAENTIEEKIVRLHAEKRDLADSLLEGTDSGSRVSAEELMQLLRDPAC</sequence>
<reference evidence="4" key="1">
    <citation type="submission" date="2010-05" db="EMBL/GenBank/DDBJ databases">
        <title>The draft genome of Desulfonatronospira thiodismutans ASO3-1.</title>
        <authorList>
            <consortium name="US DOE Joint Genome Institute (JGI-PGF)"/>
            <person name="Lucas S."/>
            <person name="Copeland A."/>
            <person name="Lapidus A."/>
            <person name="Cheng J.-F."/>
            <person name="Bruce D."/>
            <person name="Goodwin L."/>
            <person name="Pitluck S."/>
            <person name="Chertkov O."/>
            <person name="Brettin T."/>
            <person name="Detter J.C."/>
            <person name="Han C."/>
            <person name="Land M.L."/>
            <person name="Hauser L."/>
            <person name="Kyrpides N."/>
            <person name="Mikhailova N."/>
            <person name="Muyzer G."/>
            <person name="Woyke T."/>
        </authorList>
    </citation>
    <scope>NUCLEOTIDE SEQUENCE [LARGE SCALE GENOMIC DNA]</scope>
    <source>
        <strain evidence="4">ASO3-1</strain>
    </source>
</reference>
<dbReference type="InterPro" id="IPR049730">
    <property type="entry name" value="SNF2/RAD54-like_C"/>
</dbReference>
<evidence type="ECO:0000313" key="5">
    <source>
        <dbReference type="Proteomes" id="UP000005496"/>
    </source>
</evidence>
<dbReference type="SUPFAM" id="SSF52540">
    <property type="entry name" value="P-loop containing nucleoside triphosphate hydrolases"/>
    <property type="match status" value="2"/>
</dbReference>
<keyword evidence="1" id="KW-0378">Hydrolase</keyword>
<dbReference type="InterPro" id="IPR000330">
    <property type="entry name" value="SNF2_N"/>
</dbReference>
<proteinExistence type="predicted"/>
<comment type="caution">
    <text evidence="4">The sequence shown here is derived from an EMBL/GenBank/DDBJ whole genome shotgun (WGS) entry which is preliminary data.</text>
</comment>
<dbReference type="GO" id="GO:0005524">
    <property type="term" value="F:ATP binding"/>
    <property type="evidence" value="ECO:0007669"/>
    <property type="project" value="InterPro"/>
</dbReference>
<evidence type="ECO:0000256" key="1">
    <source>
        <dbReference type="ARBA" id="ARBA00022801"/>
    </source>
</evidence>
<protein>
    <submittedName>
        <fullName evidence="4">SNF2-related protein</fullName>
    </submittedName>
</protein>
<dbReference type="GO" id="GO:0016787">
    <property type="term" value="F:hydrolase activity"/>
    <property type="evidence" value="ECO:0007669"/>
    <property type="project" value="UniProtKB-KW"/>
</dbReference>
<evidence type="ECO:0000259" key="2">
    <source>
        <dbReference type="PROSITE" id="PS51192"/>
    </source>
</evidence>
<keyword evidence="5" id="KW-1185">Reference proteome</keyword>
<dbReference type="Gene3D" id="3.40.50.10810">
    <property type="entry name" value="Tandem AAA-ATPase domain"/>
    <property type="match status" value="1"/>
</dbReference>
<accession>D6SK19</accession>
<dbReference type="CDD" id="cd18012">
    <property type="entry name" value="DEXQc_arch_SWI2_SNF2"/>
    <property type="match status" value="1"/>
</dbReference>
<dbReference type="PROSITE" id="PS51192">
    <property type="entry name" value="HELICASE_ATP_BIND_1"/>
    <property type="match status" value="1"/>
</dbReference>
<dbReference type="SMART" id="SM00490">
    <property type="entry name" value="HELICc"/>
    <property type="match status" value="1"/>
</dbReference>
<dbReference type="PROSITE" id="PS51194">
    <property type="entry name" value="HELICASE_CTER"/>
    <property type="match status" value="1"/>
</dbReference>